<dbReference type="Proteomes" id="UP001163105">
    <property type="component" value="Unassembled WGS sequence"/>
</dbReference>
<comment type="caution">
    <text evidence="1">The sequence shown here is derived from an EMBL/GenBank/DDBJ whole genome shotgun (WGS) entry which is preliminary data.</text>
</comment>
<dbReference type="EMBL" id="JAQHRD010000001">
    <property type="protein sequence ID" value="KAJ6447138.1"/>
    <property type="molecule type" value="Genomic_DNA"/>
</dbReference>
<evidence type="ECO:0000313" key="1">
    <source>
        <dbReference type="EMBL" id="KAJ6447138.1"/>
    </source>
</evidence>
<evidence type="ECO:0000313" key="2">
    <source>
        <dbReference type="Proteomes" id="UP001163105"/>
    </source>
</evidence>
<dbReference type="AlphaFoldDB" id="A0AB34G7Y8"/>
<protein>
    <submittedName>
        <fullName evidence="1">Uncharacterized protein</fullName>
    </submittedName>
</protein>
<name>A0AB34G7Y8_9HYPO</name>
<proteinExistence type="predicted"/>
<gene>
    <name evidence="1" type="ORF">O9K51_01913</name>
</gene>
<organism evidence="1 2">
    <name type="scientific">Purpureocillium lavendulum</name>
    <dbReference type="NCBI Taxonomy" id="1247861"/>
    <lineage>
        <taxon>Eukaryota</taxon>
        <taxon>Fungi</taxon>
        <taxon>Dikarya</taxon>
        <taxon>Ascomycota</taxon>
        <taxon>Pezizomycotina</taxon>
        <taxon>Sordariomycetes</taxon>
        <taxon>Hypocreomycetidae</taxon>
        <taxon>Hypocreales</taxon>
        <taxon>Ophiocordycipitaceae</taxon>
        <taxon>Purpureocillium</taxon>
    </lineage>
</organism>
<sequence length="134" mass="14951">MPRMLFRRQPTIHSIPEDVLEAEVASAALDLFAAAPDHPRPRLDGIFWPIGVKLIAIAGGQGELRQIIKESVGLDIHLYPLPEWQWPEHVGIGIPVQDACKFNSIKLALDNHGIHTVFSEGSLVVEQARKSMRY</sequence>
<accession>A0AB34G7Y8</accession>
<keyword evidence="2" id="KW-1185">Reference proteome</keyword>
<reference evidence="1" key="1">
    <citation type="submission" date="2023-01" db="EMBL/GenBank/DDBJ databases">
        <title>The growth and conidiation of Purpureocillium lavendulum are regulated by nitrogen source and histone H3K14 acetylation.</title>
        <authorList>
            <person name="Tang P."/>
            <person name="Han J."/>
            <person name="Zhang C."/>
            <person name="Tang P."/>
            <person name="Qi F."/>
            <person name="Zhang K."/>
            <person name="Liang L."/>
        </authorList>
    </citation>
    <scope>NUCLEOTIDE SEQUENCE</scope>
    <source>
        <strain evidence="1">YMF1.00683</strain>
    </source>
</reference>